<dbReference type="VEuPathDB" id="AmoebaDB:ACA1_020840"/>
<name>L8GU11_ACACF</name>
<accession>L8GU11</accession>
<dbReference type="KEGG" id="acan:ACA1_020840"/>
<gene>
    <name evidence="2" type="ORF">ACA1_020840</name>
</gene>
<evidence type="ECO:0000313" key="3">
    <source>
        <dbReference type="Proteomes" id="UP000011083"/>
    </source>
</evidence>
<dbReference type="RefSeq" id="XP_004338455.1">
    <property type="nucleotide sequence ID" value="XM_004338407.1"/>
</dbReference>
<dbReference type="GeneID" id="14917130"/>
<feature type="region of interest" description="Disordered" evidence="1">
    <location>
        <begin position="130"/>
        <end position="232"/>
    </location>
</feature>
<reference evidence="2 3" key="1">
    <citation type="journal article" date="2013" name="Genome Biol.">
        <title>Genome of Acanthamoeba castellanii highlights extensive lateral gene transfer and early evolution of tyrosine kinase signaling.</title>
        <authorList>
            <person name="Clarke M."/>
            <person name="Lohan A.J."/>
            <person name="Liu B."/>
            <person name="Lagkouvardos I."/>
            <person name="Roy S."/>
            <person name="Zafar N."/>
            <person name="Bertelli C."/>
            <person name="Schilde C."/>
            <person name="Kianianmomeni A."/>
            <person name="Burglin T.R."/>
            <person name="Frech C."/>
            <person name="Turcotte B."/>
            <person name="Kopec K.O."/>
            <person name="Synnott J.M."/>
            <person name="Choo C."/>
            <person name="Paponov I."/>
            <person name="Finkler A."/>
            <person name="Soon Heng Tan C."/>
            <person name="Hutchins A.P."/>
            <person name="Weinmeier T."/>
            <person name="Rattei T."/>
            <person name="Chu J.S."/>
            <person name="Gimenez G."/>
            <person name="Irimia M."/>
            <person name="Rigden D.J."/>
            <person name="Fitzpatrick D.A."/>
            <person name="Lorenzo-Morales J."/>
            <person name="Bateman A."/>
            <person name="Chiu C.H."/>
            <person name="Tang P."/>
            <person name="Hegemann P."/>
            <person name="Fromm H."/>
            <person name="Raoult D."/>
            <person name="Greub G."/>
            <person name="Miranda-Saavedra D."/>
            <person name="Chen N."/>
            <person name="Nash P."/>
            <person name="Ginger M.L."/>
            <person name="Horn M."/>
            <person name="Schaap P."/>
            <person name="Caler L."/>
            <person name="Loftus B."/>
        </authorList>
    </citation>
    <scope>NUCLEOTIDE SEQUENCE [LARGE SCALE GENOMIC DNA]</scope>
    <source>
        <strain evidence="2 3">Neff</strain>
    </source>
</reference>
<proteinExistence type="predicted"/>
<sequence>MSYERSESMVTTIATITIPMIGLRTATKEGSCWASPGARAMAHSTRAMEAIVTLNDQRVVEMKRDHWMSVKAGTSPRRSHWRPPMIGRAMNSARNGERMKKRKMSDRRVTHEMPHMLISMMMNTKPNLIANASPSVRSSCVGDDEDGVEGHGGEGGDEVVEGVDPPDEGPKGALHPHDVAAGPEDGHEEEGDEGDDGAGGADRRFDTEGTAAGEEIRQHGQLERINVPADFL</sequence>
<feature type="compositionally biased region" description="Acidic residues" evidence="1">
    <location>
        <begin position="155"/>
        <end position="167"/>
    </location>
</feature>
<protein>
    <submittedName>
        <fullName evidence="2">Uncharacterized protein</fullName>
    </submittedName>
</protein>
<evidence type="ECO:0000313" key="2">
    <source>
        <dbReference type="EMBL" id="ELR16442.1"/>
    </source>
</evidence>
<dbReference type="EMBL" id="KB007994">
    <property type="protein sequence ID" value="ELR16442.1"/>
    <property type="molecule type" value="Genomic_DNA"/>
</dbReference>
<evidence type="ECO:0000256" key="1">
    <source>
        <dbReference type="SAM" id="MobiDB-lite"/>
    </source>
</evidence>
<keyword evidence="3" id="KW-1185">Reference proteome</keyword>
<feature type="compositionally biased region" description="Acidic residues" evidence="1">
    <location>
        <begin position="186"/>
        <end position="196"/>
    </location>
</feature>
<dbReference type="Proteomes" id="UP000011083">
    <property type="component" value="Unassembled WGS sequence"/>
</dbReference>
<dbReference type="AlphaFoldDB" id="L8GU11"/>
<organism evidence="2 3">
    <name type="scientific">Acanthamoeba castellanii (strain ATCC 30010 / Neff)</name>
    <dbReference type="NCBI Taxonomy" id="1257118"/>
    <lineage>
        <taxon>Eukaryota</taxon>
        <taxon>Amoebozoa</taxon>
        <taxon>Discosea</taxon>
        <taxon>Longamoebia</taxon>
        <taxon>Centramoebida</taxon>
        <taxon>Acanthamoebidae</taxon>
        <taxon>Acanthamoeba</taxon>
    </lineage>
</organism>